<dbReference type="EMBL" id="ML994654">
    <property type="protein sequence ID" value="KAF2181077.1"/>
    <property type="molecule type" value="Genomic_DNA"/>
</dbReference>
<proteinExistence type="predicted"/>
<reference evidence="1" key="1">
    <citation type="journal article" date="2020" name="Stud. Mycol.">
        <title>101 Dothideomycetes genomes: a test case for predicting lifestyles and emergence of pathogens.</title>
        <authorList>
            <person name="Haridas S."/>
            <person name="Albert R."/>
            <person name="Binder M."/>
            <person name="Bloem J."/>
            <person name="Labutti K."/>
            <person name="Salamov A."/>
            <person name="Andreopoulos B."/>
            <person name="Baker S."/>
            <person name="Barry K."/>
            <person name="Bills G."/>
            <person name="Bluhm B."/>
            <person name="Cannon C."/>
            <person name="Castanera R."/>
            <person name="Culley D."/>
            <person name="Daum C."/>
            <person name="Ezra D."/>
            <person name="Gonzalez J."/>
            <person name="Henrissat B."/>
            <person name="Kuo A."/>
            <person name="Liang C."/>
            <person name="Lipzen A."/>
            <person name="Lutzoni F."/>
            <person name="Magnuson J."/>
            <person name="Mondo S."/>
            <person name="Nolan M."/>
            <person name="Ohm R."/>
            <person name="Pangilinan J."/>
            <person name="Park H.-J."/>
            <person name="Ramirez L."/>
            <person name="Alfaro M."/>
            <person name="Sun H."/>
            <person name="Tritt A."/>
            <person name="Yoshinaga Y."/>
            <person name="Zwiers L.-H."/>
            <person name="Turgeon B."/>
            <person name="Goodwin S."/>
            <person name="Spatafora J."/>
            <person name="Crous P."/>
            <person name="Grigoriev I."/>
        </authorList>
    </citation>
    <scope>NUCLEOTIDE SEQUENCE</scope>
    <source>
        <strain evidence="1">CBS 207.26</strain>
    </source>
</reference>
<protein>
    <submittedName>
        <fullName evidence="1">Uncharacterized protein</fullName>
    </submittedName>
</protein>
<evidence type="ECO:0000313" key="1">
    <source>
        <dbReference type="EMBL" id="KAF2181077.1"/>
    </source>
</evidence>
<organism evidence="1 2">
    <name type="scientific">Zopfia rhizophila CBS 207.26</name>
    <dbReference type="NCBI Taxonomy" id="1314779"/>
    <lineage>
        <taxon>Eukaryota</taxon>
        <taxon>Fungi</taxon>
        <taxon>Dikarya</taxon>
        <taxon>Ascomycota</taxon>
        <taxon>Pezizomycotina</taxon>
        <taxon>Dothideomycetes</taxon>
        <taxon>Dothideomycetes incertae sedis</taxon>
        <taxon>Zopfiaceae</taxon>
        <taxon>Zopfia</taxon>
    </lineage>
</organism>
<accession>A0A6A6DNE9</accession>
<dbReference type="AlphaFoldDB" id="A0A6A6DNE9"/>
<evidence type="ECO:0000313" key="2">
    <source>
        <dbReference type="Proteomes" id="UP000800200"/>
    </source>
</evidence>
<dbReference type="Proteomes" id="UP000800200">
    <property type="component" value="Unassembled WGS sequence"/>
</dbReference>
<sequence>MSGEGRDNPHSWYTKEWNPIFSTDRDFRDYGSYVECTRRPDREGNNLGTFLQDYEDSVPSCKVEEVEEFCQDTHLDVLKSGDGTADRRTAWLDDRSFPRLETNSKGYVRKYQNPLTATKLCQLLKEPRFNNGELPDADRRLIYIANLNPHYIFALTETASFHQVSVLRDAIWKHLALQTSIRVKVPSGKYNIFQLEFQIPYFALRILPFPAGHPQRTVPNKTPPRQWTDLSFLNRQILNSQGKKQYGMYEAQISLVICGPDEKRWVGYAFVDRYFNGEDLEEDDFSYDGVQEDPIATDFEVDTNLPIIDANLPKWNPREYFLNIVEFRMAQVLKEWEGLVRKVQRSVRDYVC</sequence>
<dbReference type="OrthoDB" id="5428055at2759"/>
<keyword evidence="2" id="KW-1185">Reference proteome</keyword>
<gene>
    <name evidence="1" type="ORF">K469DRAFT_590492</name>
</gene>
<name>A0A6A6DNE9_9PEZI</name>